<dbReference type="RefSeq" id="WP_185253234.1">
    <property type="nucleotide sequence ID" value="NZ_JACKXE010000001.1"/>
</dbReference>
<reference evidence="2 3" key="1">
    <citation type="submission" date="2020-08" db="EMBL/GenBank/DDBJ databases">
        <authorList>
            <person name="Seo M.-J."/>
        </authorList>
    </citation>
    <scope>NUCLEOTIDE SEQUENCE [LARGE SCALE GENOMIC DNA]</scope>
    <source>
        <strain evidence="2 3">KIGAM211</strain>
    </source>
</reference>
<sequence length="195" mass="20637">MSTTTTAPDVAGARSPRRRLVTMLVPMLLVAAVAPGVVGFRWWTHPDLFADQGSSLRAAPAPLGRSTLSAAVTFPRRGESGTITFRSATAHLAEDTAAADVSLAVCHRDAGQDPVGGVRGEPGPACRELTPIVDGTRMTVGGGPERGDYVVAVITPTRPGTSRLTRVDLDYTLGRAGWWRHGTDTVRLDLTVRAR</sequence>
<dbReference type="AlphaFoldDB" id="A0A7X0RHB2"/>
<accession>A0A7X0RHB2</accession>
<organism evidence="2 3">
    <name type="scientific">Nocardioides luti</name>
    <dbReference type="NCBI Taxonomy" id="2761101"/>
    <lineage>
        <taxon>Bacteria</taxon>
        <taxon>Bacillati</taxon>
        <taxon>Actinomycetota</taxon>
        <taxon>Actinomycetes</taxon>
        <taxon>Propionibacteriales</taxon>
        <taxon>Nocardioidaceae</taxon>
        <taxon>Nocardioides</taxon>
    </lineage>
</organism>
<evidence type="ECO:0000313" key="3">
    <source>
        <dbReference type="Proteomes" id="UP000523955"/>
    </source>
</evidence>
<keyword evidence="1" id="KW-0472">Membrane</keyword>
<protein>
    <submittedName>
        <fullName evidence="2">Uncharacterized protein</fullName>
    </submittedName>
</protein>
<comment type="caution">
    <text evidence="2">The sequence shown here is derived from an EMBL/GenBank/DDBJ whole genome shotgun (WGS) entry which is preliminary data.</text>
</comment>
<dbReference type="EMBL" id="JACKXE010000001">
    <property type="protein sequence ID" value="MBB6628150.1"/>
    <property type="molecule type" value="Genomic_DNA"/>
</dbReference>
<proteinExistence type="predicted"/>
<gene>
    <name evidence="2" type="ORF">H5V45_12545</name>
</gene>
<feature type="transmembrane region" description="Helical" evidence="1">
    <location>
        <begin position="20"/>
        <end position="43"/>
    </location>
</feature>
<keyword evidence="1" id="KW-1133">Transmembrane helix</keyword>
<name>A0A7X0RHB2_9ACTN</name>
<keyword evidence="3" id="KW-1185">Reference proteome</keyword>
<dbReference type="Proteomes" id="UP000523955">
    <property type="component" value="Unassembled WGS sequence"/>
</dbReference>
<keyword evidence="1" id="KW-0812">Transmembrane</keyword>
<evidence type="ECO:0000313" key="2">
    <source>
        <dbReference type="EMBL" id="MBB6628150.1"/>
    </source>
</evidence>
<evidence type="ECO:0000256" key="1">
    <source>
        <dbReference type="SAM" id="Phobius"/>
    </source>
</evidence>